<dbReference type="InterPro" id="IPR036249">
    <property type="entry name" value="Thioredoxin-like_sf"/>
</dbReference>
<dbReference type="Gene3D" id="3.40.30.10">
    <property type="entry name" value="Glutaredoxin"/>
    <property type="match status" value="1"/>
</dbReference>
<evidence type="ECO:0000256" key="3">
    <source>
        <dbReference type="ARBA" id="ARBA00022968"/>
    </source>
</evidence>
<evidence type="ECO:0000259" key="7">
    <source>
        <dbReference type="PROSITE" id="PS51352"/>
    </source>
</evidence>
<evidence type="ECO:0000256" key="2">
    <source>
        <dbReference type="ARBA" id="ARBA00022748"/>
    </source>
</evidence>
<dbReference type="CDD" id="cd02966">
    <property type="entry name" value="TlpA_like_family"/>
    <property type="match status" value="1"/>
</dbReference>
<dbReference type="GO" id="GO:0030313">
    <property type="term" value="C:cell envelope"/>
    <property type="evidence" value="ECO:0007669"/>
    <property type="project" value="UniProtKB-SubCell"/>
</dbReference>
<dbReference type="PANTHER" id="PTHR42852">
    <property type="entry name" value="THIOL:DISULFIDE INTERCHANGE PROTEIN DSBE"/>
    <property type="match status" value="1"/>
</dbReference>
<dbReference type="PROSITE" id="PS51352">
    <property type="entry name" value="THIOREDOXIN_2"/>
    <property type="match status" value="1"/>
</dbReference>
<proteinExistence type="predicted"/>
<dbReference type="SUPFAM" id="SSF52833">
    <property type="entry name" value="Thioredoxin-like"/>
    <property type="match status" value="1"/>
</dbReference>
<keyword evidence="2" id="KW-0201">Cytochrome c-type biogenesis</keyword>
<dbReference type="EMBL" id="QDGZ01000005">
    <property type="protein sequence ID" value="PVG82399.1"/>
    <property type="molecule type" value="Genomic_DNA"/>
</dbReference>
<accession>A0A2T8F9N5</accession>
<evidence type="ECO:0000313" key="9">
    <source>
        <dbReference type="Proteomes" id="UP000246018"/>
    </source>
</evidence>
<keyword evidence="3" id="KW-0812">Transmembrane</keyword>
<dbReference type="AlphaFoldDB" id="A0A2T8F9N5"/>
<dbReference type="Pfam" id="PF00578">
    <property type="entry name" value="AhpC-TSA"/>
    <property type="match status" value="1"/>
</dbReference>
<feature type="chain" id="PRO_5038772723" description="Thioredoxin domain-containing protein" evidence="6">
    <location>
        <begin position="21"/>
        <end position="203"/>
    </location>
</feature>
<keyword evidence="3" id="KW-0735">Signal-anchor</keyword>
<dbReference type="PROSITE" id="PS51257">
    <property type="entry name" value="PROKAR_LIPOPROTEIN"/>
    <property type="match status" value="1"/>
</dbReference>
<sequence>MRLRLAALAAALLCAGVLSACDADVAPPGDPDVRVDTPALRELKREIGMEPCRPGDAEPVDGGLPEVSLPCLGGGEDVDLSTLRGPLVVNLWQAFCGPCKKEMPALQAFHERYGDRVGVLGVDYQDVNPEAALGLARRTGATYPSVADPAGELQGQDSIGVIRGMPTFVLVDAEGRVASVLPGGVDSVADIKEMVAEHLGVQL</sequence>
<organism evidence="8 9">
    <name type="scientific">Nocardioides gansuensis</name>
    <dbReference type="NCBI Taxonomy" id="2138300"/>
    <lineage>
        <taxon>Bacteria</taxon>
        <taxon>Bacillati</taxon>
        <taxon>Actinomycetota</taxon>
        <taxon>Actinomycetes</taxon>
        <taxon>Propionibacteriales</taxon>
        <taxon>Nocardioidaceae</taxon>
        <taxon>Nocardioides</taxon>
    </lineage>
</organism>
<keyword evidence="9" id="KW-1185">Reference proteome</keyword>
<dbReference type="GO" id="GO:0016209">
    <property type="term" value="F:antioxidant activity"/>
    <property type="evidence" value="ECO:0007669"/>
    <property type="project" value="InterPro"/>
</dbReference>
<evidence type="ECO:0000256" key="4">
    <source>
        <dbReference type="ARBA" id="ARBA00023157"/>
    </source>
</evidence>
<dbReference type="RefSeq" id="WP_116572703.1">
    <property type="nucleotide sequence ID" value="NZ_QDGZ01000005.1"/>
</dbReference>
<name>A0A2T8F9N5_9ACTN</name>
<dbReference type="GO" id="GO:0016491">
    <property type="term" value="F:oxidoreductase activity"/>
    <property type="evidence" value="ECO:0007669"/>
    <property type="project" value="InterPro"/>
</dbReference>
<evidence type="ECO:0000256" key="6">
    <source>
        <dbReference type="SAM" id="SignalP"/>
    </source>
</evidence>
<dbReference type="PROSITE" id="PS00194">
    <property type="entry name" value="THIOREDOXIN_1"/>
    <property type="match status" value="1"/>
</dbReference>
<evidence type="ECO:0000256" key="5">
    <source>
        <dbReference type="ARBA" id="ARBA00023284"/>
    </source>
</evidence>
<evidence type="ECO:0000256" key="1">
    <source>
        <dbReference type="ARBA" id="ARBA00004196"/>
    </source>
</evidence>
<dbReference type="InterPro" id="IPR013766">
    <property type="entry name" value="Thioredoxin_domain"/>
</dbReference>
<gene>
    <name evidence="8" type="ORF">DDE18_13095</name>
</gene>
<feature type="signal peptide" evidence="6">
    <location>
        <begin position="1"/>
        <end position="20"/>
    </location>
</feature>
<dbReference type="OrthoDB" id="9796554at2"/>
<protein>
    <recommendedName>
        <fullName evidence="7">Thioredoxin domain-containing protein</fullName>
    </recommendedName>
</protein>
<keyword evidence="6" id="KW-0732">Signal</keyword>
<dbReference type="InterPro" id="IPR000866">
    <property type="entry name" value="AhpC/TSA"/>
</dbReference>
<dbReference type="PANTHER" id="PTHR42852:SF6">
    <property type="entry name" value="THIOL:DISULFIDE INTERCHANGE PROTEIN DSBE"/>
    <property type="match status" value="1"/>
</dbReference>
<keyword evidence="4" id="KW-1015">Disulfide bond</keyword>
<comment type="caution">
    <text evidence="8">The sequence shown here is derived from an EMBL/GenBank/DDBJ whole genome shotgun (WGS) entry which is preliminary data.</text>
</comment>
<evidence type="ECO:0000313" key="8">
    <source>
        <dbReference type="EMBL" id="PVG82399.1"/>
    </source>
</evidence>
<keyword evidence="5" id="KW-0676">Redox-active center</keyword>
<reference evidence="8 9" key="1">
    <citation type="submission" date="2018-04" db="EMBL/GenBank/DDBJ databases">
        <title>Genome of Nocardioides gansuensis WSJ-1.</title>
        <authorList>
            <person name="Wu S."/>
            <person name="Wang G."/>
        </authorList>
    </citation>
    <scope>NUCLEOTIDE SEQUENCE [LARGE SCALE GENOMIC DNA]</scope>
    <source>
        <strain evidence="8 9">WSJ-1</strain>
    </source>
</reference>
<dbReference type="InterPro" id="IPR050553">
    <property type="entry name" value="Thioredoxin_ResA/DsbE_sf"/>
</dbReference>
<dbReference type="GO" id="GO:0017004">
    <property type="term" value="P:cytochrome complex assembly"/>
    <property type="evidence" value="ECO:0007669"/>
    <property type="project" value="UniProtKB-KW"/>
</dbReference>
<dbReference type="Proteomes" id="UP000246018">
    <property type="component" value="Unassembled WGS sequence"/>
</dbReference>
<dbReference type="InterPro" id="IPR017937">
    <property type="entry name" value="Thioredoxin_CS"/>
</dbReference>
<feature type="domain" description="Thioredoxin" evidence="7">
    <location>
        <begin position="58"/>
        <end position="200"/>
    </location>
</feature>
<comment type="subcellular location">
    <subcellularLocation>
        <location evidence="1">Cell envelope</location>
    </subcellularLocation>
</comment>